<dbReference type="STRING" id="574566.I0Z4K0"/>
<dbReference type="SUPFAM" id="SSF53474">
    <property type="entry name" value="alpha/beta-Hydrolases"/>
    <property type="match status" value="1"/>
</dbReference>
<gene>
    <name evidence="1" type="ORF">COCSUDRAFT_28114</name>
</gene>
<keyword evidence="2" id="KW-1185">Reference proteome</keyword>
<dbReference type="GeneID" id="17043571"/>
<accession>I0Z4K0</accession>
<dbReference type="EMBL" id="AGSI01000004">
    <property type="protein sequence ID" value="EIE25569.1"/>
    <property type="molecule type" value="Genomic_DNA"/>
</dbReference>
<dbReference type="InterPro" id="IPR029058">
    <property type="entry name" value="AB_hydrolase_fold"/>
</dbReference>
<dbReference type="OrthoDB" id="2093222at2759"/>
<dbReference type="GO" id="GO:0015996">
    <property type="term" value="P:chlorophyll catabolic process"/>
    <property type="evidence" value="ECO:0007669"/>
    <property type="project" value="TreeGrafter"/>
</dbReference>
<evidence type="ECO:0000313" key="2">
    <source>
        <dbReference type="Proteomes" id="UP000007264"/>
    </source>
</evidence>
<dbReference type="AlphaFoldDB" id="I0Z4K0"/>
<dbReference type="KEGG" id="csl:COCSUDRAFT_28114"/>
<dbReference type="Gene3D" id="3.40.50.1820">
    <property type="entry name" value="alpha/beta hydrolase"/>
    <property type="match status" value="1"/>
</dbReference>
<dbReference type="Pfam" id="PF07224">
    <property type="entry name" value="Chlorophyllase"/>
    <property type="match status" value="1"/>
</dbReference>
<dbReference type="PANTHER" id="PTHR33428:SF14">
    <property type="entry name" value="CARBOXYLESTERASE TYPE B DOMAIN-CONTAINING PROTEIN"/>
    <property type="match status" value="1"/>
</dbReference>
<dbReference type="PANTHER" id="PTHR33428">
    <property type="entry name" value="CHLOROPHYLLASE-2, CHLOROPLASTIC"/>
    <property type="match status" value="1"/>
</dbReference>
<dbReference type="Proteomes" id="UP000007264">
    <property type="component" value="Unassembled WGS sequence"/>
</dbReference>
<comment type="caution">
    <text evidence="1">The sequence shown here is derived from an EMBL/GenBank/DDBJ whole genome shotgun (WGS) entry which is preliminary data.</text>
</comment>
<proteinExistence type="predicted"/>
<dbReference type="eggNOG" id="ENOG502QRKW">
    <property type="taxonomic scope" value="Eukaryota"/>
</dbReference>
<sequence length="353" mass="37801">MCPELVPAAHASEQQQSTQGGVLASSVVDYSEPGPLTAAMLPELEHTCTRCFPACLGNRCMLSLNVVYPRDGKAHGLQPPYPLAVISSGFLTSASSYLSYARRLASWGYTVVMYDKVESATEPLDDRLCVELIREIIDWARIDPIVSQLADTDTTYLCGHSRGGKVSALAAVVDPRVKAVCLLDPVDVTVCAPQGPDFPSAVAAVRHMSRGVPLAVVGSGRAGDCVPKDSNYRRYFNACQGPAWEVVLASAGHFQFLDEQSMLQRAVCAVGPVDDQSVRRVAQTVMVAWGEIMVKRRPPSGWLPASSNSLTVGDLVASVPEESAATRQAVLAAQETIVRDGSRVALTTRSKNI</sequence>
<dbReference type="GO" id="GO:0047746">
    <property type="term" value="F:chlorophyllase activity"/>
    <property type="evidence" value="ECO:0007669"/>
    <property type="project" value="TreeGrafter"/>
</dbReference>
<evidence type="ECO:0000313" key="1">
    <source>
        <dbReference type="EMBL" id="EIE25569.1"/>
    </source>
</evidence>
<dbReference type="ESTHER" id="9chlo-i0z4k0">
    <property type="family name" value="Chlorophyllase_Plant"/>
</dbReference>
<dbReference type="RefSeq" id="XP_005650113.1">
    <property type="nucleotide sequence ID" value="XM_005650056.1"/>
</dbReference>
<reference evidence="1 2" key="1">
    <citation type="journal article" date="2012" name="Genome Biol.">
        <title>The genome of the polar eukaryotic microalga coccomyxa subellipsoidea reveals traits of cold adaptation.</title>
        <authorList>
            <person name="Blanc G."/>
            <person name="Agarkova I."/>
            <person name="Grimwood J."/>
            <person name="Kuo A."/>
            <person name="Brueggeman A."/>
            <person name="Dunigan D."/>
            <person name="Gurnon J."/>
            <person name="Ladunga I."/>
            <person name="Lindquist E."/>
            <person name="Lucas S."/>
            <person name="Pangilinan J."/>
            <person name="Proschold T."/>
            <person name="Salamov A."/>
            <person name="Schmutz J."/>
            <person name="Weeks D."/>
            <person name="Yamada T."/>
            <person name="Claverie J.M."/>
            <person name="Grigoriev I."/>
            <person name="Van Etten J."/>
            <person name="Lomsadze A."/>
            <person name="Borodovsky M."/>
        </authorList>
    </citation>
    <scope>NUCLEOTIDE SEQUENCE [LARGE SCALE GENOMIC DNA]</scope>
    <source>
        <strain evidence="1 2">C-169</strain>
    </source>
</reference>
<protein>
    <submittedName>
        <fullName evidence="1">Alpha/beta-hydrolase</fullName>
    </submittedName>
</protein>
<dbReference type="InterPro" id="IPR017395">
    <property type="entry name" value="Chlorophyllase-like"/>
</dbReference>
<name>I0Z4K0_COCSC</name>
<organism evidence="1 2">
    <name type="scientific">Coccomyxa subellipsoidea (strain C-169)</name>
    <name type="common">Green microalga</name>
    <dbReference type="NCBI Taxonomy" id="574566"/>
    <lineage>
        <taxon>Eukaryota</taxon>
        <taxon>Viridiplantae</taxon>
        <taxon>Chlorophyta</taxon>
        <taxon>core chlorophytes</taxon>
        <taxon>Trebouxiophyceae</taxon>
        <taxon>Trebouxiophyceae incertae sedis</taxon>
        <taxon>Coccomyxaceae</taxon>
        <taxon>Coccomyxa</taxon>
        <taxon>Coccomyxa subellipsoidea</taxon>
    </lineage>
</organism>